<proteinExistence type="predicted"/>
<dbReference type="PROSITE" id="PS50853">
    <property type="entry name" value="FN3"/>
    <property type="match status" value="1"/>
</dbReference>
<evidence type="ECO:0000259" key="1">
    <source>
        <dbReference type="PROSITE" id="PS50853"/>
    </source>
</evidence>
<dbReference type="SUPFAM" id="SSF49265">
    <property type="entry name" value="Fibronectin type III"/>
    <property type="match status" value="1"/>
</dbReference>
<dbReference type="Gene3D" id="2.60.40.10">
    <property type="entry name" value="Immunoglobulins"/>
    <property type="match status" value="1"/>
</dbReference>
<dbReference type="AlphaFoldDB" id="A0A2M7H537"/>
<reference evidence="2 3" key="1">
    <citation type="submission" date="2017-09" db="EMBL/GenBank/DDBJ databases">
        <title>Depth-based differentiation of microbial function through sediment-hosted aquifers and enrichment of novel symbionts in the deep terrestrial subsurface.</title>
        <authorList>
            <person name="Probst A.J."/>
            <person name="Ladd B."/>
            <person name="Jarett J.K."/>
            <person name="Geller-Mcgrath D.E."/>
            <person name="Sieber C.M."/>
            <person name="Emerson J.B."/>
            <person name="Anantharaman K."/>
            <person name="Thomas B.C."/>
            <person name="Malmstrom R."/>
            <person name="Stieglmeier M."/>
            <person name="Klingl A."/>
            <person name="Woyke T."/>
            <person name="Ryan C.M."/>
            <person name="Banfield J.F."/>
        </authorList>
    </citation>
    <scope>NUCLEOTIDE SEQUENCE [LARGE SCALE GENOMIC DNA]</scope>
    <source>
        <strain evidence="2">CG15_BIG_FIL_POST_REV_8_21_14_020_45_12</strain>
    </source>
</reference>
<dbReference type="InterPro" id="IPR036116">
    <property type="entry name" value="FN3_sf"/>
</dbReference>
<dbReference type="InterPro" id="IPR013783">
    <property type="entry name" value="Ig-like_fold"/>
</dbReference>
<sequence>MNNIFRSLIMLVGTVLVVSLPTVALAVTPTRPLTARLSQEYVKKLDLEIGMYSANVSEYQDGDIDRIELEWDTDNSFDNPDSSVQVLSSIDSAGNLDTDNREMAVSITGMKSAMGYYVRARFLAPDDSASDWKESSEMVTLPKKAWNTRVPKSTKVSGESVRLRWNHPQRCLALGCDYNVKVYKVKKNGAQRLQLTTLVRNANYLDLTDTSLKAGTRYKFKVQSCLDSNTCSVKYTKKKGFRF</sequence>
<accession>A0A2M7H537</accession>
<name>A0A2M7H537_9BACT</name>
<gene>
    <name evidence="2" type="ORF">COW24_00775</name>
</gene>
<dbReference type="CDD" id="cd00063">
    <property type="entry name" value="FN3"/>
    <property type="match status" value="1"/>
</dbReference>
<evidence type="ECO:0000313" key="3">
    <source>
        <dbReference type="Proteomes" id="UP000230292"/>
    </source>
</evidence>
<protein>
    <recommendedName>
        <fullName evidence="1">Fibronectin type-III domain-containing protein</fullName>
    </recommendedName>
</protein>
<dbReference type="InterPro" id="IPR003961">
    <property type="entry name" value="FN3_dom"/>
</dbReference>
<dbReference type="Proteomes" id="UP000230292">
    <property type="component" value="Unassembled WGS sequence"/>
</dbReference>
<feature type="domain" description="Fibronectin type-III" evidence="1">
    <location>
        <begin position="147"/>
        <end position="239"/>
    </location>
</feature>
<organism evidence="2 3">
    <name type="scientific">Candidatus Kerfeldbacteria bacterium CG15_BIG_FIL_POST_REV_8_21_14_020_45_12</name>
    <dbReference type="NCBI Taxonomy" id="2014247"/>
    <lineage>
        <taxon>Bacteria</taxon>
        <taxon>Candidatus Kerfeldiibacteriota</taxon>
    </lineage>
</organism>
<dbReference type="EMBL" id="PFGC01000010">
    <property type="protein sequence ID" value="PIW37339.1"/>
    <property type="molecule type" value="Genomic_DNA"/>
</dbReference>
<comment type="caution">
    <text evidence="2">The sequence shown here is derived from an EMBL/GenBank/DDBJ whole genome shotgun (WGS) entry which is preliminary data.</text>
</comment>
<evidence type="ECO:0000313" key="2">
    <source>
        <dbReference type="EMBL" id="PIW37339.1"/>
    </source>
</evidence>